<organism evidence="2 3">
    <name type="scientific">Thalassotalea insulae</name>
    <dbReference type="NCBI Taxonomy" id="2056778"/>
    <lineage>
        <taxon>Bacteria</taxon>
        <taxon>Pseudomonadati</taxon>
        <taxon>Pseudomonadota</taxon>
        <taxon>Gammaproteobacteria</taxon>
        <taxon>Alteromonadales</taxon>
        <taxon>Colwelliaceae</taxon>
        <taxon>Thalassotalea</taxon>
    </lineage>
</organism>
<keyword evidence="1" id="KW-0812">Transmembrane</keyword>
<dbReference type="Proteomes" id="UP001157186">
    <property type="component" value="Unassembled WGS sequence"/>
</dbReference>
<keyword evidence="1" id="KW-1133">Transmembrane helix</keyword>
<dbReference type="Pfam" id="PF11399">
    <property type="entry name" value="DUF3192"/>
    <property type="match status" value="1"/>
</dbReference>
<evidence type="ECO:0000256" key="1">
    <source>
        <dbReference type="SAM" id="Phobius"/>
    </source>
</evidence>
<reference evidence="2 3" key="1">
    <citation type="submission" date="2023-03" db="EMBL/GenBank/DDBJ databases">
        <title>Draft genome sequence of Thalassotalea insulae KCTC 62186T.</title>
        <authorList>
            <person name="Sawabe T."/>
        </authorList>
    </citation>
    <scope>NUCLEOTIDE SEQUENCE [LARGE SCALE GENOMIC DNA]</scope>
    <source>
        <strain evidence="2 3">KCTC 62186</strain>
    </source>
</reference>
<protein>
    <submittedName>
        <fullName evidence="2">DUF3192 domain-containing protein</fullName>
    </submittedName>
</protein>
<comment type="caution">
    <text evidence="2">The sequence shown here is derived from an EMBL/GenBank/DDBJ whole genome shotgun (WGS) entry which is preliminary data.</text>
</comment>
<name>A0ABQ6GZS7_9GAMM</name>
<evidence type="ECO:0000313" key="3">
    <source>
        <dbReference type="Proteomes" id="UP001157186"/>
    </source>
</evidence>
<evidence type="ECO:0000313" key="2">
    <source>
        <dbReference type="EMBL" id="GLX79975.1"/>
    </source>
</evidence>
<accession>A0ABQ6GZS7</accession>
<dbReference type="EMBL" id="BSST01000001">
    <property type="protein sequence ID" value="GLX79975.1"/>
    <property type="molecule type" value="Genomic_DNA"/>
</dbReference>
<dbReference type="InterPro" id="IPR021534">
    <property type="entry name" value="DUF3192"/>
</dbReference>
<sequence>MNKKVVSRILLALAAYGVFVLLVVNFYDDSPANMKWEDREAYNRQFINSLELGKFTFEQALEKLGSPDITEAKLVDNNHFQALFYRTHHVKSDGITTQEECSYLLFVNNELVEYAKAEHYKGLDDAITEYTIKHALTRQNQQLDTLQN</sequence>
<proteinExistence type="predicted"/>
<gene>
    <name evidence="2" type="ORF">tinsulaeT_33150</name>
</gene>
<feature type="transmembrane region" description="Helical" evidence="1">
    <location>
        <begin position="6"/>
        <end position="27"/>
    </location>
</feature>
<dbReference type="RefSeq" id="WP_284245927.1">
    <property type="nucleotide sequence ID" value="NZ_BSST01000001.1"/>
</dbReference>
<keyword evidence="3" id="KW-1185">Reference proteome</keyword>
<keyword evidence="1" id="KW-0472">Membrane</keyword>